<keyword evidence="1" id="KW-0614">Plasmid</keyword>
<dbReference type="Proteomes" id="UP000229340">
    <property type="component" value="Plasmid pNP7-4"/>
</dbReference>
<proteinExistence type="predicted"/>
<protein>
    <submittedName>
        <fullName evidence="1">Uncharacterized protein</fullName>
    </submittedName>
</protein>
<reference evidence="2" key="1">
    <citation type="submission" date="2017-10" db="EMBL/GenBank/DDBJ databases">
        <title>Complete genome sequence of Moraxella osloensis NP7 isolated from human skin.</title>
        <authorList>
            <person name="Lee K."/>
            <person name="Lim J.Y."/>
            <person name="Hwang I."/>
        </authorList>
    </citation>
    <scope>NUCLEOTIDE SEQUENCE [LARGE SCALE GENOMIC DNA]</scope>
    <source>
        <strain evidence="2">NP7</strain>
        <plasmid evidence="2">pnp7-4</plasmid>
    </source>
</reference>
<accession>A0A2D2LYH2</accession>
<evidence type="ECO:0000313" key="2">
    <source>
        <dbReference type="Proteomes" id="UP000229340"/>
    </source>
</evidence>
<name>A0A2D2LYH2_FAUOS</name>
<sequence length="106" mass="12506">MKKPSLQRLIQLQRNNQLLKDHANDLANQLIIEFDINEGNKIAYFLKVSQDLDNYSAVRRWVEKWLKQQYPLTDDNAMYAELKHDDGLYPQIKQQFLTHFPASCVA</sequence>
<gene>
    <name evidence="1" type="ORF">NP7_11855</name>
</gene>
<organism evidence="1 2">
    <name type="scientific">Faucicola osloensis</name>
    <name type="common">Moraxella osloensis</name>
    <dbReference type="NCBI Taxonomy" id="34062"/>
    <lineage>
        <taxon>Bacteria</taxon>
        <taxon>Pseudomonadati</taxon>
        <taxon>Pseudomonadota</taxon>
        <taxon>Gammaproteobacteria</taxon>
        <taxon>Moraxellales</taxon>
        <taxon>Moraxellaceae</taxon>
        <taxon>Faucicola</taxon>
    </lineage>
</organism>
<dbReference type="RefSeq" id="WP_100271329.1">
    <property type="nucleotide sequence ID" value="NZ_CP024447.1"/>
</dbReference>
<dbReference type="AlphaFoldDB" id="A0A2D2LYH2"/>
<evidence type="ECO:0000313" key="1">
    <source>
        <dbReference type="EMBL" id="ATR80036.1"/>
    </source>
</evidence>
<geneLocation type="plasmid" evidence="2">
    <name>pnp7-4</name>
</geneLocation>
<dbReference type="EMBL" id="CP024447">
    <property type="protein sequence ID" value="ATR80036.1"/>
    <property type="molecule type" value="Genomic_DNA"/>
</dbReference>